<reference evidence="2 3" key="1">
    <citation type="journal article" date="2010" name="Nat. Biotechnol.">
        <title>Genome sequence of the model mushroom Schizophyllum commune.</title>
        <authorList>
            <person name="Ohm R.A."/>
            <person name="de Jong J.F."/>
            <person name="Lugones L.G."/>
            <person name="Aerts A."/>
            <person name="Kothe E."/>
            <person name="Stajich J.E."/>
            <person name="de Vries R.P."/>
            <person name="Record E."/>
            <person name="Levasseur A."/>
            <person name="Baker S.E."/>
            <person name="Bartholomew K.A."/>
            <person name="Coutinho P.M."/>
            <person name="Erdmann S."/>
            <person name="Fowler T.J."/>
            <person name="Gathman A.C."/>
            <person name="Lombard V."/>
            <person name="Henrissat B."/>
            <person name="Knabe N."/>
            <person name="Kuees U."/>
            <person name="Lilly W.W."/>
            <person name="Lindquist E."/>
            <person name="Lucas S."/>
            <person name="Magnuson J.K."/>
            <person name="Piumi F."/>
            <person name="Raudaskoski M."/>
            <person name="Salamov A."/>
            <person name="Schmutz J."/>
            <person name="Schwarze F.W.M.R."/>
            <person name="vanKuyk P.A."/>
            <person name="Horton J.S."/>
            <person name="Grigoriev I.V."/>
            <person name="Woesten H.A.B."/>
        </authorList>
    </citation>
    <scope>NUCLEOTIDE SEQUENCE [LARGE SCALE GENOMIC DNA]</scope>
    <source>
        <strain evidence="3">H4-8 / FGSC 9210</strain>
    </source>
</reference>
<name>D8QGL1_SCHCM</name>
<feature type="region of interest" description="Disordered" evidence="1">
    <location>
        <begin position="1366"/>
        <end position="1422"/>
    </location>
</feature>
<dbReference type="HOGENOM" id="CLU_275849_0_0_1"/>
<dbReference type="PANTHER" id="PTHR23202">
    <property type="entry name" value="WASP INTERACTING PROTEIN-RELATED"/>
    <property type="match status" value="1"/>
</dbReference>
<dbReference type="Proteomes" id="UP000007431">
    <property type="component" value="Unassembled WGS sequence"/>
</dbReference>
<dbReference type="eggNOG" id="ENOG502RSDX">
    <property type="taxonomic scope" value="Eukaryota"/>
</dbReference>
<evidence type="ECO:0000313" key="2">
    <source>
        <dbReference type="EMBL" id="EFI92790.1"/>
    </source>
</evidence>
<dbReference type="KEGG" id="scm:SCHCO_02672012"/>
<evidence type="ECO:0000313" key="3">
    <source>
        <dbReference type="Proteomes" id="UP000007431"/>
    </source>
</evidence>
<gene>
    <name evidence="2" type="ORF">SCHCODRAFT_113001</name>
</gene>
<dbReference type="VEuPathDB" id="FungiDB:SCHCODRAFT_02672012"/>
<feature type="region of interest" description="Disordered" evidence="1">
    <location>
        <begin position="865"/>
        <end position="953"/>
    </location>
</feature>
<feature type="non-terminal residue" evidence="2">
    <location>
        <position position="1422"/>
    </location>
</feature>
<evidence type="ECO:0000256" key="1">
    <source>
        <dbReference type="SAM" id="MobiDB-lite"/>
    </source>
</evidence>
<protein>
    <submittedName>
        <fullName evidence="2">Uncharacterized protein</fullName>
    </submittedName>
</protein>
<sequence length="1422" mass="154403">MTNARRTDEIYKALTAVHPSHARTSAAAEDEYSDVDPECNEAIMSFSLDTPPGPGYCAVPFHPSPLHSANGRDVRWEPSFKSFIFVRSSKDRAGGVYTDENDMRFAIQGLHPQPEFEPMTSFLDCLELWKADCRSGVHGQVGPPTPKAPESPLKTIQSRSSSALPFTPPNSPCTLPSIFRSPRRTAGPSPGMAPMAYGGARSSDIISPAPVTPSRVRGPSSPLNPAVAGLRARPAVLPGTPAAVVMPPRTSRNQNGLDVVQRGPPPPYPSSLRGPSSVPSVPSVFTLPSSAATTSVSPSAATSLTPPTATAVMQPSSASTPTSAPAFSRLGPAGPHPPSTFIQPVWLSQDSQGLGLILTRNCAYARDLHATHGNIDVVTDSDKLNRMRRMWSNDHYCLSAPTIPRVLAKDVNGGQQIPRFQGTPCIRARLRAKIHAVRCNVQIQGVEKSYNLTFVYSSATAWSHHQRCFPACTHPLTRSYQATRKEVIDGGLFQAHSYLHARPLFVNSPPQSLYFTISAMGKRAKAKDDPTRRAPGPTHWVVGVKRAFLKRHQAEFEASKNRGQFYDRITTKFMMKFGPGFDLSTDLEEDLPDPDADDMTEDYSDLTPDEVKAAKEYRKRLRSKIGSYYRGEVNKIKPTDTQEHINELFTDHTQAQVPRRSVPTHIVQYYSKLYYSARVKSVFEAVFVKEREKADADLARWDEMGVDPPEGWKHPVALSVRNRVTAECWERETESFKDSVVRAHQEEVERQKAAFETAMRTPKVLTTPEDFQHAISTAGLYLQPLMDAVNTNASLCASIFLFGPMPDDGGKLGVLSAHAGVTRGLNSQILPYFDPDGLSDIETILIDFAKNCYSDPECLRRSLSDARSRRAISGMTPRESILPVSTPASPSARESSPPRQPLARLRRAGETAPTTASDSAHSPAPAHQHQLIPEASPTKTSADPSSLFDDDDVEMVDVYPATDTSRPDVSMDADFDATPAAAPMRTGGTPDVEVDGLLDAEMVVETGASVEVMPDATNGAKADAMPDATIGAKADATPDATNGAKADATLNFNEETDAEAGTMPDATIGAMPDATPDAMPGATIGATPDAMPDATAASPALDATHDMADALSKDPSATPAGVSPSDLADIAKGREEDVWKCKMPVGCPPHIAGIFLACSRGQEWGFEFARAVTAYLALERSLAFPILNHGRLVLAGSIRPSIYRDWVVGKRDFGHVVDIGDPQVFGTKWWTWWEAMQPPLRVSPAGDLLAVDVVAAEATHLAQWGHLEKCCGRDGLVQFLLTLVWWGDVVNDPDQRVAHVARRLEWELAVQDFREVLEALMSAPDFKRIAAKRAAGIDYTINMSSKHGLNDNDKNKPPSKRARTALLDRAVGPAPAKARPRTQVSNENKAPQPQLPSATVAAATRQSSRKRYVSVSVLRTRE</sequence>
<keyword evidence="3" id="KW-1185">Reference proteome</keyword>
<feature type="compositionally biased region" description="Polar residues" evidence="1">
    <location>
        <begin position="1382"/>
        <end position="1397"/>
    </location>
</feature>
<dbReference type="OrthoDB" id="3033067at2759"/>
<organism evidence="3">
    <name type="scientific">Schizophyllum commune (strain H4-8 / FGSC 9210)</name>
    <name type="common">Split gill fungus</name>
    <dbReference type="NCBI Taxonomy" id="578458"/>
    <lineage>
        <taxon>Eukaryota</taxon>
        <taxon>Fungi</taxon>
        <taxon>Dikarya</taxon>
        <taxon>Basidiomycota</taxon>
        <taxon>Agaricomycotina</taxon>
        <taxon>Agaricomycetes</taxon>
        <taxon>Agaricomycetidae</taxon>
        <taxon>Agaricales</taxon>
        <taxon>Schizophyllaceae</taxon>
        <taxon>Schizophyllum</taxon>
    </lineage>
</organism>
<dbReference type="InParanoid" id="D8QGL1"/>
<dbReference type="RefSeq" id="XP_003027693.1">
    <property type="nucleotide sequence ID" value="XM_003027647.1"/>
</dbReference>
<feature type="compositionally biased region" description="Low complexity" evidence="1">
    <location>
        <begin position="270"/>
        <end position="326"/>
    </location>
</feature>
<feature type="compositionally biased region" description="Low complexity" evidence="1">
    <location>
        <begin position="911"/>
        <end position="930"/>
    </location>
</feature>
<proteinExistence type="predicted"/>
<dbReference type="EMBL" id="GL377312">
    <property type="protein sequence ID" value="EFI92790.1"/>
    <property type="molecule type" value="Genomic_DNA"/>
</dbReference>
<dbReference type="GeneID" id="9597105"/>
<dbReference type="PANTHER" id="PTHR23202:SF124">
    <property type="entry name" value="C2H2-TYPE DOMAIN-CONTAINING PROTEIN-RELATED"/>
    <property type="match status" value="1"/>
</dbReference>
<feature type="compositionally biased region" description="Low complexity" evidence="1">
    <location>
        <begin position="885"/>
        <end position="903"/>
    </location>
</feature>
<accession>D8QGL1</accession>
<feature type="region of interest" description="Disordered" evidence="1">
    <location>
        <begin position="241"/>
        <end position="335"/>
    </location>
</feature>